<organism evidence="1">
    <name type="scientific">uncultured marine bacterium MedDCM-OCT-S11-C95</name>
    <dbReference type="NCBI Taxonomy" id="743081"/>
    <lineage>
        <taxon>Bacteria</taxon>
        <taxon>environmental samples</taxon>
    </lineage>
</organism>
<proteinExistence type="predicted"/>
<dbReference type="AlphaFoldDB" id="D6PE68"/>
<dbReference type="EMBL" id="GU943010">
    <property type="protein sequence ID" value="ADD94019.1"/>
    <property type="molecule type" value="Genomic_DNA"/>
</dbReference>
<dbReference type="SUPFAM" id="SSF53850">
    <property type="entry name" value="Periplasmic binding protein-like II"/>
    <property type="match status" value="1"/>
</dbReference>
<accession>D6PE68</accession>
<reference evidence="1" key="1">
    <citation type="journal article" date="2010" name="ISME J.">
        <title>Metagenome of the Mediterranean deep chlorophyll maximum studied by direct and fosmid library 454 pyrosequencing.</title>
        <authorList>
            <person name="Ghai R."/>
            <person name="Martin-Cuadrado A.B."/>
            <person name="Molto A.G."/>
            <person name="Heredia I.G."/>
            <person name="Cabrera R."/>
            <person name="Martin J."/>
            <person name="Verdu M."/>
            <person name="Deschamps P."/>
            <person name="Moreira D."/>
            <person name="Lopez-Garcia P."/>
            <person name="Mira A."/>
            <person name="Rodriguez-Valera F."/>
        </authorList>
    </citation>
    <scope>NUCLEOTIDE SEQUENCE</scope>
</reference>
<protein>
    <recommendedName>
        <fullName evidence="2">Solute-binding protein family 5 domain-containing protein</fullName>
    </recommendedName>
</protein>
<dbReference type="Gene3D" id="3.40.190.10">
    <property type="entry name" value="Periplasmic binding protein-like II"/>
    <property type="match status" value="1"/>
</dbReference>
<sequence length="119" mass="13096">MKRFRIAGMMAVGLTVSIIFIMVGSLHAGGHIKRGGTLNYIFGSKIPSYDLHRETTFGVIHPFSPYYSLLIRVNPDNPSSPTDFVCDVCEGIVDAAGEDGGKKYTFKIRRGIEFHDGTL</sequence>
<evidence type="ECO:0008006" key="2">
    <source>
        <dbReference type="Google" id="ProtNLM"/>
    </source>
</evidence>
<name>D6PE68_9BACT</name>
<evidence type="ECO:0000313" key="1">
    <source>
        <dbReference type="EMBL" id="ADD94019.1"/>
    </source>
</evidence>